<gene>
    <name evidence="1" type="ORF">F8M41_014995</name>
</gene>
<comment type="caution">
    <text evidence="1">The sequence shown here is derived from an EMBL/GenBank/DDBJ whole genome shotgun (WGS) entry which is preliminary data.</text>
</comment>
<dbReference type="Proteomes" id="UP000439903">
    <property type="component" value="Unassembled WGS sequence"/>
</dbReference>
<evidence type="ECO:0000313" key="2">
    <source>
        <dbReference type="Proteomes" id="UP000439903"/>
    </source>
</evidence>
<sequence>MNSDGNIYAVSCCYENRTSDKKNEYHGEDVGSRMMMIFSNETEKDYSVEKATAEVANDVIKMRRGMNNVRCYYQCGTKVSI</sequence>
<evidence type="ECO:0000313" key="1">
    <source>
        <dbReference type="EMBL" id="KAF0354453.1"/>
    </source>
</evidence>
<dbReference type="AlphaFoldDB" id="A0A8H3WUL4"/>
<keyword evidence="2" id="KW-1185">Reference proteome</keyword>
<proteinExistence type="predicted"/>
<protein>
    <submittedName>
        <fullName evidence="1">Uncharacterized protein</fullName>
    </submittedName>
</protein>
<name>A0A8H3WUL4_GIGMA</name>
<dbReference type="EMBL" id="WTPW01003098">
    <property type="protein sequence ID" value="KAF0354453.1"/>
    <property type="molecule type" value="Genomic_DNA"/>
</dbReference>
<accession>A0A8H3WUL4</accession>
<organism evidence="1 2">
    <name type="scientific">Gigaspora margarita</name>
    <dbReference type="NCBI Taxonomy" id="4874"/>
    <lineage>
        <taxon>Eukaryota</taxon>
        <taxon>Fungi</taxon>
        <taxon>Fungi incertae sedis</taxon>
        <taxon>Mucoromycota</taxon>
        <taxon>Glomeromycotina</taxon>
        <taxon>Glomeromycetes</taxon>
        <taxon>Diversisporales</taxon>
        <taxon>Gigasporaceae</taxon>
        <taxon>Gigaspora</taxon>
    </lineage>
</organism>
<reference evidence="1 2" key="1">
    <citation type="journal article" date="2019" name="Environ. Microbiol.">
        <title>At the nexus of three kingdoms: the genome of the mycorrhizal fungus Gigaspora margarita provides insights into plant, endobacterial and fungal interactions.</title>
        <authorList>
            <person name="Venice F."/>
            <person name="Ghignone S."/>
            <person name="Salvioli di Fossalunga A."/>
            <person name="Amselem J."/>
            <person name="Novero M."/>
            <person name="Xianan X."/>
            <person name="Sedzielewska Toro K."/>
            <person name="Morin E."/>
            <person name="Lipzen A."/>
            <person name="Grigoriev I.V."/>
            <person name="Henrissat B."/>
            <person name="Martin F.M."/>
            <person name="Bonfante P."/>
        </authorList>
    </citation>
    <scope>NUCLEOTIDE SEQUENCE [LARGE SCALE GENOMIC DNA]</scope>
    <source>
        <strain evidence="1 2">BEG34</strain>
    </source>
</reference>